<dbReference type="EMBL" id="KQ988371">
    <property type="protein sequence ID" value="KZV56128.1"/>
    <property type="molecule type" value="Genomic_DNA"/>
</dbReference>
<dbReference type="AlphaFoldDB" id="A0A2Z7D8W0"/>
<dbReference type="PANTHER" id="PTHR31908:SF9">
    <property type="entry name" value="PROTEIN CROWDED NUCLEI 3"/>
    <property type="match status" value="1"/>
</dbReference>
<dbReference type="GO" id="GO:0006997">
    <property type="term" value="P:nucleus organization"/>
    <property type="evidence" value="ECO:0007669"/>
    <property type="project" value="InterPro"/>
</dbReference>
<comment type="subcellular location">
    <subcellularLocation>
        <location evidence="3">Nucleus lamina</location>
    </subcellularLocation>
</comment>
<keyword evidence="2" id="KW-0539">Nucleus</keyword>
<name>A0A2Z7D8W0_9LAMI</name>
<dbReference type="GO" id="GO:0005652">
    <property type="term" value="C:nuclear lamina"/>
    <property type="evidence" value="ECO:0007669"/>
    <property type="project" value="UniProtKB-SubCell"/>
</dbReference>
<protein>
    <submittedName>
        <fullName evidence="5">Protein CROWDED NUCLEI 1</fullName>
    </submittedName>
</protein>
<accession>A0A2Z7D8W0</accession>
<evidence type="ECO:0000256" key="1">
    <source>
        <dbReference type="ARBA" id="ARBA00023054"/>
    </source>
</evidence>
<dbReference type="InterPro" id="IPR040418">
    <property type="entry name" value="CRWN"/>
</dbReference>
<evidence type="ECO:0000313" key="6">
    <source>
        <dbReference type="Proteomes" id="UP000250235"/>
    </source>
</evidence>
<sequence>MDSFAYVEFCMDSFAYVEIQKLLDDHKSGLDIRRQEFEFEMEEKKKSLEKEMMGKLENLEHQENEIKH</sequence>
<evidence type="ECO:0000256" key="4">
    <source>
        <dbReference type="ARBA" id="ARBA00024208"/>
    </source>
</evidence>
<reference evidence="5 6" key="1">
    <citation type="journal article" date="2015" name="Proc. Natl. Acad. Sci. U.S.A.">
        <title>The resurrection genome of Boea hygrometrica: A blueprint for survival of dehydration.</title>
        <authorList>
            <person name="Xiao L."/>
            <person name="Yang G."/>
            <person name="Zhang L."/>
            <person name="Yang X."/>
            <person name="Zhao S."/>
            <person name="Ji Z."/>
            <person name="Zhou Q."/>
            <person name="Hu M."/>
            <person name="Wang Y."/>
            <person name="Chen M."/>
            <person name="Xu Y."/>
            <person name="Jin H."/>
            <person name="Xiao X."/>
            <person name="Hu G."/>
            <person name="Bao F."/>
            <person name="Hu Y."/>
            <person name="Wan P."/>
            <person name="Li L."/>
            <person name="Deng X."/>
            <person name="Kuang T."/>
            <person name="Xiang C."/>
            <person name="Zhu J.K."/>
            <person name="Oliver M.J."/>
            <person name="He Y."/>
        </authorList>
    </citation>
    <scope>NUCLEOTIDE SEQUENCE [LARGE SCALE GENOMIC DNA]</scope>
    <source>
        <strain evidence="6">cv. XS01</strain>
    </source>
</reference>
<evidence type="ECO:0000313" key="5">
    <source>
        <dbReference type="EMBL" id="KZV56128.1"/>
    </source>
</evidence>
<comment type="similarity">
    <text evidence="4">Belongs to the CRWN family.</text>
</comment>
<keyword evidence="1" id="KW-0175">Coiled coil</keyword>
<keyword evidence="6" id="KW-1185">Reference proteome</keyword>
<gene>
    <name evidence="5" type="ORF">F511_11508</name>
</gene>
<proteinExistence type="inferred from homology"/>
<evidence type="ECO:0000256" key="2">
    <source>
        <dbReference type="ARBA" id="ARBA00023242"/>
    </source>
</evidence>
<evidence type="ECO:0000256" key="3">
    <source>
        <dbReference type="ARBA" id="ARBA00024186"/>
    </source>
</evidence>
<dbReference type="Proteomes" id="UP000250235">
    <property type="component" value="Unassembled WGS sequence"/>
</dbReference>
<organism evidence="5 6">
    <name type="scientific">Dorcoceras hygrometricum</name>
    <dbReference type="NCBI Taxonomy" id="472368"/>
    <lineage>
        <taxon>Eukaryota</taxon>
        <taxon>Viridiplantae</taxon>
        <taxon>Streptophyta</taxon>
        <taxon>Embryophyta</taxon>
        <taxon>Tracheophyta</taxon>
        <taxon>Spermatophyta</taxon>
        <taxon>Magnoliopsida</taxon>
        <taxon>eudicotyledons</taxon>
        <taxon>Gunneridae</taxon>
        <taxon>Pentapetalae</taxon>
        <taxon>asterids</taxon>
        <taxon>lamiids</taxon>
        <taxon>Lamiales</taxon>
        <taxon>Gesneriaceae</taxon>
        <taxon>Didymocarpoideae</taxon>
        <taxon>Trichosporeae</taxon>
        <taxon>Loxocarpinae</taxon>
        <taxon>Dorcoceras</taxon>
    </lineage>
</organism>
<dbReference type="PANTHER" id="PTHR31908">
    <property type="entry name" value="PROTEIN CROWDED NUCLEI 4"/>
    <property type="match status" value="1"/>
</dbReference>